<organism evidence="1 2">
    <name type="scientific">Haematospirillum jordaniae</name>
    <dbReference type="NCBI Taxonomy" id="1549855"/>
    <lineage>
        <taxon>Bacteria</taxon>
        <taxon>Pseudomonadati</taxon>
        <taxon>Pseudomonadota</taxon>
        <taxon>Alphaproteobacteria</taxon>
        <taxon>Rhodospirillales</taxon>
        <taxon>Novispirillaceae</taxon>
        <taxon>Haematospirillum</taxon>
    </lineage>
</organism>
<evidence type="ECO:0000313" key="1">
    <source>
        <dbReference type="EMBL" id="AMW34875.1"/>
    </source>
</evidence>
<dbReference type="Proteomes" id="UP000076066">
    <property type="component" value="Chromosome"/>
</dbReference>
<proteinExistence type="predicted"/>
<keyword evidence="2" id="KW-1185">Reference proteome</keyword>
<dbReference type="RefSeq" id="WP_066134936.1">
    <property type="nucleotide sequence ID" value="NZ_CP014525.1"/>
</dbReference>
<dbReference type="GeneID" id="53316794"/>
<dbReference type="AlphaFoldDB" id="A0A143DDU6"/>
<dbReference type="STRING" id="1549855.AY555_06445"/>
<accession>A0A143DDU6</accession>
<dbReference type="KEGG" id="hjo:AY555_06445"/>
<evidence type="ECO:0000313" key="2">
    <source>
        <dbReference type="Proteomes" id="UP000076066"/>
    </source>
</evidence>
<dbReference type="EMBL" id="CP014525">
    <property type="protein sequence ID" value="AMW34875.1"/>
    <property type="molecule type" value="Genomic_DNA"/>
</dbReference>
<sequence length="66" mass="6934">MVTLDALRANRPELGFAVYALEPGGRGFRDPSGVCRTGGKSGGRVVFPCAPKPVHVDAPREDTPAL</sequence>
<gene>
    <name evidence="1" type="ORF">AY555_06445</name>
</gene>
<protein>
    <submittedName>
        <fullName evidence="1">Uncharacterized protein</fullName>
    </submittedName>
</protein>
<name>A0A143DDU6_9PROT</name>
<reference evidence="1 2" key="1">
    <citation type="submission" date="2016-02" db="EMBL/GenBank/DDBJ databases">
        <title>Complete Genome of H5569, the type strain of the newly described species Haematospirillium jordaniae.</title>
        <authorList>
            <person name="Nicholson A.C."/>
            <person name="Humrighouse B.W."/>
            <person name="Loparov V."/>
            <person name="McQuiston J.R."/>
        </authorList>
    </citation>
    <scope>NUCLEOTIDE SEQUENCE [LARGE SCALE GENOMIC DNA]</scope>
    <source>
        <strain evidence="1 2">H5569</strain>
    </source>
</reference>